<comment type="caution">
    <text evidence="1">The sequence shown here is derived from an EMBL/GenBank/DDBJ whole genome shotgun (WGS) entry which is preliminary data.</text>
</comment>
<keyword evidence="2" id="KW-1185">Reference proteome</keyword>
<organism evidence="1 2">
    <name type="scientific">Mucilaginibacter litoreus</name>
    <dbReference type="NCBI Taxonomy" id="1048221"/>
    <lineage>
        <taxon>Bacteria</taxon>
        <taxon>Pseudomonadati</taxon>
        <taxon>Bacteroidota</taxon>
        <taxon>Sphingobacteriia</taxon>
        <taxon>Sphingobacteriales</taxon>
        <taxon>Sphingobacteriaceae</taxon>
        <taxon>Mucilaginibacter</taxon>
    </lineage>
</organism>
<evidence type="ECO:0000313" key="1">
    <source>
        <dbReference type="EMBL" id="MFD0792020.1"/>
    </source>
</evidence>
<name>A0ABW3AMG0_9SPHI</name>
<gene>
    <name evidence="1" type="ORF">ACFQZX_00245</name>
</gene>
<dbReference type="EMBL" id="JBHTHZ010000001">
    <property type="protein sequence ID" value="MFD0792020.1"/>
    <property type="molecule type" value="Genomic_DNA"/>
</dbReference>
<sequence length="42" mass="5139">MLELFIELTDQLFWEGYAEQLAREQPLLYRYELAEFIHSFNA</sequence>
<reference evidence="2" key="1">
    <citation type="journal article" date="2019" name="Int. J. Syst. Evol. Microbiol.">
        <title>The Global Catalogue of Microorganisms (GCM) 10K type strain sequencing project: providing services to taxonomists for standard genome sequencing and annotation.</title>
        <authorList>
            <consortium name="The Broad Institute Genomics Platform"/>
            <consortium name="The Broad Institute Genome Sequencing Center for Infectious Disease"/>
            <person name="Wu L."/>
            <person name="Ma J."/>
        </authorList>
    </citation>
    <scope>NUCLEOTIDE SEQUENCE [LARGE SCALE GENOMIC DNA]</scope>
    <source>
        <strain evidence="2">CCUG 61484</strain>
    </source>
</reference>
<dbReference type="RefSeq" id="WP_377110732.1">
    <property type="nucleotide sequence ID" value="NZ_JBHTHZ010000001.1"/>
</dbReference>
<evidence type="ECO:0000313" key="2">
    <source>
        <dbReference type="Proteomes" id="UP001597010"/>
    </source>
</evidence>
<accession>A0ABW3AMG0</accession>
<dbReference type="Proteomes" id="UP001597010">
    <property type="component" value="Unassembled WGS sequence"/>
</dbReference>
<proteinExistence type="predicted"/>
<protein>
    <submittedName>
        <fullName evidence="1">Uncharacterized protein</fullName>
    </submittedName>
</protein>